<evidence type="ECO:0000313" key="6">
    <source>
        <dbReference type="Proteomes" id="UP000660611"/>
    </source>
</evidence>
<dbReference type="GO" id="GO:0003700">
    <property type="term" value="F:DNA-binding transcription factor activity"/>
    <property type="evidence" value="ECO:0007669"/>
    <property type="project" value="InterPro"/>
</dbReference>
<protein>
    <recommendedName>
        <fullName evidence="4">HTH gntR-type domain-containing protein</fullName>
    </recommendedName>
</protein>
<dbReference type="Pfam" id="PF00392">
    <property type="entry name" value="GntR"/>
    <property type="match status" value="1"/>
</dbReference>
<evidence type="ECO:0000256" key="1">
    <source>
        <dbReference type="ARBA" id="ARBA00023015"/>
    </source>
</evidence>
<dbReference type="AlphaFoldDB" id="A0A919PWF6"/>
<accession>A0A919PWF6</accession>
<dbReference type="PROSITE" id="PS50949">
    <property type="entry name" value="HTH_GNTR"/>
    <property type="match status" value="1"/>
</dbReference>
<feature type="domain" description="HTH gntR-type" evidence="4">
    <location>
        <begin position="12"/>
        <end position="80"/>
    </location>
</feature>
<dbReference type="SMART" id="SM00345">
    <property type="entry name" value="HTH_GNTR"/>
    <property type="match status" value="1"/>
</dbReference>
<gene>
    <name evidence="5" type="ORF">Dsi01nite_085520</name>
</gene>
<comment type="caution">
    <text evidence="5">The sequence shown here is derived from an EMBL/GenBank/DDBJ whole genome shotgun (WGS) entry which is preliminary data.</text>
</comment>
<dbReference type="InterPro" id="IPR050679">
    <property type="entry name" value="Bact_HTH_transcr_reg"/>
</dbReference>
<evidence type="ECO:0000313" key="5">
    <source>
        <dbReference type="EMBL" id="GIG50511.1"/>
    </source>
</evidence>
<organism evidence="5 6">
    <name type="scientific">Dactylosporangium siamense</name>
    <dbReference type="NCBI Taxonomy" id="685454"/>
    <lineage>
        <taxon>Bacteria</taxon>
        <taxon>Bacillati</taxon>
        <taxon>Actinomycetota</taxon>
        <taxon>Actinomycetes</taxon>
        <taxon>Micromonosporales</taxon>
        <taxon>Micromonosporaceae</taxon>
        <taxon>Dactylosporangium</taxon>
    </lineage>
</organism>
<reference evidence="5" key="1">
    <citation type="submission" date="2021-01" db="EMBL/GenBank/DDBJ databases">
        <title>Whole genome shotgun sequence of Dactylosporangium siamense NBRC 106093.</title>
        <authorList>
            <person name="Komaki H."/>
            <person name="Tamura T."/>
        </authorList>
    </citation>
    <scope>NUCLEOTIDE SEQUENCE</scope>
    <source>
        <strain evidence="5">NBRC 106093</strain>
    </source>
</reference>
<keyword evidence="2" id="KW-0238">DNA-binding</keyword>
<dbReference type="InterPro" id="IPR036388">
    <property type="entry name" value="WH-like_DNA-bd_sf"/>
</dbReference>
<sequence length="133" mass="14955">MVADMISRSSGLALYLQVADAIRQKIISGEMAPGSLLPSEKYLAEEYDVGRDTIRDAMAYLRGEGLVESKRGYRSRVRANTSRERVWLHQGEVVWARMPTPQEKKDHGLGDGVPVLVVGDRTYPADRFEFGRE</sequence>
<evidence type="ECO:0000256" key="2">
    <source>
        <dbReference type="ARBA" id="ARBA00023125"/>
    </source>
</evidence>
<dbReference type="Proteomes" id="UP000660611">
    <property type="component" value="Unassembled WGS sequence"/>
</dbReference>
<dbReference type="SUPFAM" id="SSF46785">
    <property type="entry name" value="Winged helix' DNA-binding domain"/>
    <property type="match status" value="1"/>
</dbReference>
<name>A0A919PWF6_9ACTN</name>
<keyword evidence="3" id="KW-0804">Transcription</keyword>
<dbReference type="PANTHER" id="PTHR44846">
    <property type="entry name" value="MANNOSYL-D-GLYCERATE TRANSPORT/METABOLISM SYSTEM REPRESSOR MNGR-RELATED"/>
    <property type="match status" value="1"/>
</dbReference>
<dbReference type="PANTHER" id="PTHR44846:SF17">
    <property type="entry name" value="GNTR-FAMILY TRANSCRIPTIONAL REGULATOR"/>
    <property type="match status" value="1"/>
</dbReference>
<proteinExistence type="predicted"/>
<dbReference type="InterPro" id="IPR036390">
    <property type="entry name" value="WH_DNA-bd_sf"/>
</dbReference>
<keyword evidence="1" id="KW-0805">Transcription regulation</keyword>
<dbReference type="PRINTS" id="PR00035">
    <property type="entry name" value="HTHGNTR"/>
</dbReference>
<evidence type="ECO:0000256" key="3">
    <source>
        <dbReference type="ARBA" id="ARBA00023163"/>
    </source>
</evidence>
<dbReference type="InterPro" id="IPR000524">
    <property type="entry name" value="Tscrpt_reg_HTH_GntR"/>
</dbReference>
<dbReference type="GO" id="GO:0045892">
    <property type="term" value="P:negative regulation of DNA-templated transcription"/>
    <property type="evidence" value="ECO:0007669"/>
    <property type="project" value="TreeGrafter"/>
</dbReference>
<dbReference type="Gene3D" id="1.10.10.10">
    <property type="entry name" value="Winged helix-like DNA-binding domain superfamily/Winged helix DNA-binding domain"/>
    <property type="match status" value="1"/>
</dbReference>
<dbReference type="GO" id="GO:0003677">
    <property type="term" value="F:DNA binding"/>
    <property type="evidence" value="ECO:0007669"/>
    <property type="project" value="UniProtKB-KW"/>
</dbReference>
<evidence type="ECO:0000259" key="4">
    <source>
        <dbReference type="PROSITE" id="PS50949"/>
    </source>
</evidence>
<dbReference type="CDD" id="cd07377">
    <property type="entry name" value="WHTH_GntR"/>
    <property type="match status" value="1"/>
</dbReference>
<keyword evidence="6" id="KW-1185">Reference proteome</keyword>
<dbReference type="EMBL" id="BONQ01000131">
    <property type="protein sequence ID" value="GIG50511.1"/>
    <property type="molecule type" value="Genomic_DNA"/>
</dbReference>